<keyword evidence="3" id="KW-1185">Reference proteome</keyword>
<evidence type="ECO:0000313" key="2">
    <source>
        <dbReference type="EMBL" id="MCI41772.1"/>
    </source>
</evidence>
<protein>
    <submittedName>
        <fullName evidence="2">Uncharacterized protein</fullName>
    </submittedName>
</protein>
<organism evidence="2 3">
    <name type="scientific">Trifolium medium</name>
    <dbReference type="NCBI Taxonomy" id="97028"/>
    <lineage>
        <taxon>Eukaryota</taxon>
        <taxon>Viridiplantae</taxon>
        <taxon>Streptophyta</taxon>
        <taxon>Embryophyta</taxon>
        <taxon>Tracheophyta</taxon>
        <taxon>Spermatophyta</taxon>
        <taxon>Magnoliopsida</taxon>
        <taxon>eudicotyledons</taxon>
        <taxon>Gunneridae</taxon>
        <taxon>Pentapetalae</taxon>
        <taxon>rosids</taxon>
        <taxon>fabids</taxon>
        <taxon>Fabales</taxon>
        <taxon>Fabaceae</taxon>
        <taxon>Papilionoideae</taxon>
        <taxon>50 kb inversion clade</taxon>
        <taxon>NPAAA clade</taxon>
        <taxon>Hologalegina</taxon>
        <taxon>IRL clade</taxon>
        <taxon>Trifolieae</taxon>
        <taxon>Trifolium</taxon>
    </lineage>
</organism>
<feature type="region of interest" description="Disordered" evidence="1">
    <location>
        <begin position="17"/>
        <end position="39"/>
    </location>
</feature>
<evidence type="ECO:0000256" key="1">
    <source>
        <dbReference type="SAM" id="MobiDB-lite"/>
    </source>
</evidence>
<comment type="caution">
    <text evidence="2">The sequence shown here is derived from an EMBL/GenBank/DDBJ whole genome shotgun (WGS) entry which is preliminary data.</text>
</comment>
<name>A0A392S052_9FABA</name>
<feature type="non-terminal residue" evidence="2">
    <location>
        <position position="39"/>
    </location>
</feature>
<evidence type="ECO:0000313" key="3">
    <source>
        <dbReference type="Proteomes" id="UP000265520"/>
    </source>
</evidence>
<accession>A0A392S052</accession>
<dbReference type="AlphaFoldDB" id="A0A392S052"/>
<reference evidence="2 3" key="1">
    <citation type="journal article" date="2018" name="Front. Plant Sci.">
        <title>Red Clover (Trifolium pratense) and Zigzag Clover (T. medium) - A Picture of Genomic Similarities and Differences.</title>
        <authorList>
            <person name="Dluhosova J."/>
            <person name="Istvanek J."/>
            <person name="Nedelnik J."/>
            <person name="Repkova J."/>
        </authorList>
    </citation>
    <scope>NUCLEOTIDE SEQUENCE [LARGE SCALE GENOMIC DNA]</scope>
    <source>
        <strain evidence="3">cv. 10/8</strain>
        <tissue evidence="2">Leaf</tissue>
    </source>
</reference>
<dbReference type="Proteomes" id="UP000265520">
    <property type="component" value="Unassembled WGS sequence"/>
</dbReference>
<feature type="compositionally biased region" description="Basic and acidic residues" evidence="1">
    <location>
        <begin position="26"/>
        <end position="39"/>
    </location>
</feature>
<sequence length="39" mass="4551">MFGLLWRHLATTDDHLATTSPGDLWRPQERRLATSTQDR</sequence>
<proteinExistence type="predicted"/>
<dbReference type="EMBL" id="LXQA010296059">
    <property type="protein sequence ID" value="MCI41772.1"/>
    <property type="molecule type" value="Genomic_DNA"/>
</dbReference>